<dbReference type="GO" id="GO:0004129">
    <property type="term" value="F:cytochrome-c oxidase activity"/>
    <property type="evidence" value="ECO:0007669"/>
    <property type="project" value="UniProtKB-UniRule"/>
</dbReference>
<dbReference type="Gene3D" id="1.10.287.90">
    <property type="match status" value="1"/>
</dbReference>
<dbReference type="GO" id="GO:0042773">
    <property type="term" value="P:ATP synthesis coupled electron transport"/>
    <property type="evidence" value="ECO:0007669"/>
    <property type="project" value="TreeGrafter"/>
</dbReference>
<evidence type="ECO:0000256" key="7">
    <source>
        <dbReference type="ARBA" id="ARBA00022729"/>
    </source>
</evidence>
<evidence type="ECO:0000256" key="8">
    <source>
        <dbReference type="ARBA" id="ARBA00022982"/>
    </source>
</evidence>
<comment type="similarity">
    <text evidence="2 14">Belongs to the cytochrome c oxidase subunit 2 family.</text>
</comment>
<evidence type="ECO:0000256" key="1">
    <source>
        <dbReference type="ARBA" id="ARBA00004651"/>
    </source>
</evidence>
<dbReference type="InterPro" id="IPR036257">
    <property type="entry name" value="Cyt_c_oxidase_su2_TM_sf"/>
</dbReference>
<dbReference type="GO" id="GO:0005886">
    <property type="term" value="C:plasma membrane"/>
    <property type="evidence" value="ECO:0007669"/>
    <property type="project" value="UniProtKB-SubCell"/>
</dbReference>
<feature type="domain" description="Cytochrome oxidase subunit II copper A binding" evidence="17">
    <location>
        <begin position="129"/>
        <end position="241"/>
    </location>
</feature>
<keyword evidence="10 14" id="KW-0560">Oxidoreductase</keyword>
<protein>
    <recommendedName>
        <fullName evidence="14">Ubiquinol oxidase subunit 2</fullName>
    </recommendedName>
</protein>
<feature type="transmembrane region" description="Helical" evidence="16">
    <location>
        <begin position="41"/>
        <end position="66"/>
    </location>
</feature>
<dbReference type="GO" id="GO:0005507">
    <property type="term" value="F:copper ion binding"/>
    <property type="evidence" value="ECO:0007669"/>
    <property type="project" value="InterPro"/>
</dbReference>
<dbReference type="Pfam" id="PF06481">
    <property type="entry name" value="COX_ARM"/>
    <property type="match status" value="1"/>
</dbReference>
<keyword evidence="11 14" id="KW-0472">Membrane</keyword>
<evidence type="ECO:0000256" key="2">
    <source>
        <dbReference type="ARBA" id="ARBA00007866"/>
    </source>
</evidence>
<evidence type="ECO:0000256" key="5">
    <source>
        <dbReference type="ARBA" id="ARBA00022660"/>
    </source>
</evidence>
<evidence type="ECO:0000256" key="3">
    <source>
        <dbReference type="ARBA" id="ARBA00022448"/>
    </source>
</evidence>
<dbReference type="InterPro" id="IPR034227">
    <property type="entry name" value="CuRO_UO_II"/>
</dbReference>
<keyword evidence="6 16" id="KW-0812">Transmembrane</keyword>
<keyword evidence="13" id="KW-0449">Lipoprotein</keyword>
<evidence type="ECO:0000256" key="15">
    <source>
        <dbReference type="SAM" id="MobiDB-lite"/>
    </source>
</evidence>
<evidence type="ECO:0000259" key="18">
    <source>
        <dbReference type="PROSITE" id="PS50999"/>
    </source>
</evidence>
<keyword evidence="7" id="KW-0732">Signal</keyword>
<keyword evidence="4 14" id="KW-1003">Cell membrane</keyword>
<evidence type="ECO:0000256" key="10">
    <source>
        <dbReference type="ARBA" id="ARBA00023002"/>
    </source>
</evidence>
<dbReference type="EMBL" id="WUMU01000007">
    <property type="protein sequence ID" value="MXN18002.1"/>
    <property type="molecule type" value="Genomic_DNA"/>
</dbReference>
<keyword evidence="9 16" id="KW-1133">Transmembrane helix</keyword>
<evidence type="ECO:0000313" key="20">
    <source>
        <dbReference type="Proteomes" id="UP000477911"/>
    </source>
</evidence>
<feature type="transmembrane region" description="Helical" evidence="16">
    <location>
        <begin position="90"/>
        <end position="112"/>
    </location>
</feature>
<proteinExistence type="inferred from homology"/>
<dbReference type="GO" id="GO:0009486">
    <property type="term" value="F:cytochrome bo3 ubiquinol oxidase activity"/>
    <property type="evidence" value="ECO:0007669"/>
    <property type="project" value="InterPro"/>
</dbReference>
<evidence type="ECO:0000256" key="13">
    <source>
        <dbReference type="ARBA" id="ARBA00023288"/>
    </source>
</evidence>
<dbReference type="Gene3D" id="2.60.40.420">
    <property type="entry name" value="Cupredoxins - blue copper proteins"/>
    <property type="match status" value="1"/>
</dbReference>
<dbReference type="PROSITE" id="PS50999">
    <property type="entry name" value="COX2_TM"/>
    <property type="match status" value="1"/>
</dbReference>
<feature type="region of interest" description="Disordered" evidence="15">
    <location>
        <begin position="323"/>
        <end position="357"/>
    </location>
</feature>
<dbReference type="InterPro" id="IPR008972">
    <property type="entry name" value="Cupredoxin"/>
</dbReference>
<evidence type="ECO:0000259" key="17">
    <source>
        <dbReference type="PROSITE" id="PS50857"/>
    </source>
</evidence>
<comment type="subcellular location">
    <subcellularLocation>
        <location evidence="1">Cell membrane</location>
        <topology evidence="1">Multi-pass membrane protein</topology>
    </subcellularLocation>
</comment>
<evidence type="ECO:0000256" key="4">
    <source>
        <dbReference type="ARBA" id="ARBA00022475"/>
    </source>
</evidence>
<dbReference type="PROSITE" id="PS51257">
    <property type="entry name" value="PROKAR_LIPOPROTEIN"/>
    <property type="match status" value="1"/>
</dbReference>
<dbReference type="SUPFAM" id="SSF49503">
    <property type="entry name" value="Cupredoxins"/>
    <property type="match status" value="1"/>
</dbReference>
<dbReference type="InterPro" id="IPR011759">
    <property type="entry name" value="Cyt_c_oxidase_su2_TM_dom"/>
</dbReference>
<evidence type="ECO:0000256" key="14">
    <source>
        <dbReference type="PIRNR" id="PIRNR000292"/>
    </source>
</evidence>
<evidence type="ECO:0000256" key="16">
    <source>
        <dbReference type="SAM" id="Phobius"/>
    </source>
</evidence>
<dbReference type="SUPFAM" id="SSF81464">
    <property type="entry name" value="Cytochrome c oxidase subunit II-like, transmembrane region"/>
    <property type="match status" value="1"/>
</dbReference>
<keyword evidence="5 14" id="KW-0679">Respiratory chain</keyword>
<dbReference type="NCBIfam" id="TIGR01433">
    <property type="entry name" value="CyoA"/>
    <property type="match status" value="1"/>
</dbReference>
<gene>
    <name evidence="19" type="primary">cyoA</name>
    <name evidence="19" type="ORF">GR170_09160</name>
</gene>
<dbReference type="Pfam" id="PF00116">
    <property type="entry name" value="COX2"/>
    <property type="match status" value="1"/>
</dbReference>
<sequence>MRRTLLRPWKILFALAMTVALSGCRYEVLFPSGWVAAQERNLLVISTVIMLIVVIPVVVMAVYFPWKYRSSRQDKTDYDPEFTHSNKIEVVVWGVPILIVIALGIFTAIYTYRLDPYRPLDYAGLENKDTPIEVEAVSLDWKWLFIYPQYGVASVNELAIPVDHPINLRLSSSTVMNTFAVPALAGMVYSMPAMETKLHMIADKEGTFESRSGHYSGPGFSKMTFQTISMSEGDFKGWIQKAAASNAPLTRTSYLQLEKPTIAEPVHYYSSVEDNLFDRVVGLCVEPGKVCMSTMMMQDKQGGGGLAGIKNKPAYEYDDERAIDSFGNPINEGAEPTESHDQEELSSLEVQRGTHVN</sequence>
<keyword evidence="8 14" id="KW-0249">Electron transport</keyword>
<feature type="domain" description="Cytochrome oxidase subunit II transmembrane region profile" evidence="18">
    <location>
        <begin position="20"/>
        <end position="118"/>
    </location>
</feature>
<name>A0A6L7G2U0_9RHOB</name>
<dbReference type="PANTHER" id="PTHR22888">
    <property type="entry name" value="CYTOCHROME C OXIDASE, SUBUNIT II"/>
    <property type="match status" value="1"/>
</dbReference>
<dbReference type="InterPro" id="IPR006333">
    <property type="entry name" value="Cyt_o_ubiquinol_oxidase_su2"/>
</dbReference>
<dbReference type="PIRSF" id="PIRSF000292">
    <property type="entry name" value="Ubi_od_II"/>
    <property type="match status" value="1"/>
</dbReference>
<dbReference type="InterPro" id="IPR010514">
    <property type="entry name" value="COX_ARM"/>
</dbReference>
<evidence type="ECO:0000256" key="6">
    <source>
        <dbReference type="ARBA" id="ARBA00022692"/>
    </source>
</evidence>
<dbReference type="GO" id="GO:0016682">
    <property type="term" value="F:oxidoreductase activity, acting on diphenols and related substances as donors, oxygen as acceptor"/>
    <property type="evidence" value="ECO:0007669"/>
    <property type="project" value="InterPro"/>
</dbReference>
<dbReference type="InterPro" id="IPR045187">
    <property type="entry name" value="CcO_II"/>
</dbReference>
<reference evidence="19 20" key="1">
    <citation type="submission" date="2019-12" db="EMBL/GenBank/DDBJ databases">
        <authorList>
            <person name="Li M."/>
        </authorList>
    </citation>
    <scope>NUCLEOTIDE SEQUENCE [LARGE SCALE GENOMIC DNA]</scope>
    <source>
        <strain evidence="19 20">GBMRC 2024</strain>
    </source>
</reference>
<dbReference type="AlphaFoldDB" id="A0A6L7G2U0"/>
<dbReference type="PROSITE" id="PS50857">
    <property type="entry name" value="COX2_CUA"/>
    <property type="match status" value="1"/>
</dbReference>
<evidence type="ECO:0000256" key="11">
    <source>
        <dbReference type="ARBA" id="ARBA00023136"/>
    </source>
</evidence>
<dbReference type="CDD" id="cd04212">
    <property type="entry name" value="CuRO_UO_II"/>
    <property type="match status" value="1"/>
</dbReference>
<keyword evidence="12" id="KW-0564">Palmitate</keyword>
<dbReference type="PANTHER" id="PTHR22888:SF18">
    <property type="entry name" value="CYTOCHROME BO(3) UBIQUINOL OXIDASE SUBUNIT 2"/>
    <property type="match status" value="1"/>
</dbReference>
<keyword evidence="3 14" id="KW-0813">Transport</keyword>
<evidence type="ECO:0000256" key="12">
    <source>
        <dbReference type="ARBA" id="ARBA00023139"/>
    </source>
</evidence>
<organism evidence="19 20">
    <name type="scientific">Pseudooceanicola albus</name>
    <dbReference type="NCBI Taxonomy" id="2692189"/>
    <lineage>
        <taxon>Bacteria</taxon>
        <taxon>Pseudomonadati</taxon>
        <taxon>Pseudomonadota</taxon>
        <taxon>Alphaproteobacteria</taxon>
        <taxon>Rhodobacterales</taxon>
        <taxon>Paracoccaceae</taxon>
        <taxon>Pseudooceanicola</taxon>
    </lineage>
</organism>
<evidence type="ECO:0000256" key="9">
    <source>
        <dbReference type="ARBA" id="ARBA00022989"/>
    </source>
</evidence>
<comment type="caution">
    <text evidence="19">The sequence shown here is derived from an EMBL/GenBank/DDBJ whole genome shotgun (WGS) entry which is preliminary data.</text>
</comment>
<accession>A0A6L7G2U0</accession>
<evidence type="ECO:0000313" key="19">
    <source>
        <dbReference type="EMBL" id="MXN18002.1"/>
    </source>
</evidence>
<dbReference type="InterPro" id="IPR002429">
    <property type="entry name" value="CcO_II-like_C"/>
</dbReference>
<dbReference type="Proteomes" id="UP000477911">
    <property type="component" value="Unassembled WGS sequence"/>
</dbReference>
<keyword evidence="20" id="KW-1185">Reference proteome</keyword>